<gene>
    <name evidence="4" type="primary">LOC115757336</name>
</gene>
<dbReference type="PANTHER" id="PTHR46325">
    <property type="entry name" value="CRIB DOMAIN-CONTAINING PROTEIN RIC8"/>
    <property type="match status" value="1"/>
</dbReference>
<sequence length="197" mass="22036">MKEGKIIPFDLSRDFRGCLFWRGLSYICHDNDDQRNLQKLQVHLPNLCSCFVIDYLKMGGIRSVVLKEREMEIGYPTDVKHVSHIGWDGPSGNGPSWMNEFRAAPEFSGSLRSIGEPGDSNMVGHHLRSSPVDNEQSGSGQPAFDMVEDSPPTELFKGSKKQKRKKARSTSSPKLSRPSRAPKSKAKPFDVEDTPNC</sequence>
<organism evidence="3 4">
    <name type="scientific">Rhodamnia argentea</name>
    <dbReference type="NCBI Taxonomy" id="178133"/>
    <lineage>
        <taxon>Eukaryota</taxon>
        <taxon>Viridiplantae</taxon>
        <taxon>Streptophyta</taxon>
        <taxon>Embryophyta</taxon>
        <taxon>Tracheophyta</taxon>
        <taxon>Spermatophyta</taxon>
        <taxon>Magnoliopsida</taxon>
        <taxon>eudicotyledons</taxon>
        <taxon>Gunneridae</taxon>
        <taxon>Pentapetalae</taxon>
        <taxon>rosids</taxon>
        <taxon>malvids</taxon>
        <taxon>Myrtales</taxon>
        <taxon>Myrtaceae</taxon>
        <taxon>Myrtoideae</taxon>
        <taxon>Myrteae</taxon>
        <taxon>Australasian group</taxon>
        <taxon>Rhodamnia</taxon>
    </lineage>
</organism>
<evidence type="ECO:0000313" key="3">
    <source>
        <dbReference type="Proteomes" id="UP000827889"/>
    </source>
</evidence>
<evidence type="ECO:0000256" key="1">
    <source>
        <dbReference type="SAM" id="MobiDB-lite"/>
    </source>
</evidence>
<dbReference type="GeneID" id="115757336"/>
<feature type="region of interest" description="Disordered" evidence="1">
    <location>
        <begin position="109"/>
        <end position="197"/>
    </location>
</feature>
<proteinExistence type="predicted"/>
<dbReference type="Gene3D" id="3.90.810.10">
    <property type="entry name" value="CRIB domain"/>
    <property type="match status" value="1"/>
</dbReference>
<dbReference type="InterPro" id="IPR036936">
    <property type="entry name" value="CRIB_dom_sf"/>
</dbReference>
<dbReference type="RefSeq" id="XP_048131994.1">
    <property type="nucleotide sequence ID" value="XM_048276037.1"/>
</dbReference>
<accession>A0ABM3H5X3</accession>
<protein>
    <submittedName>
        <fullName evidence="4">CRIB domain-containing protein RIC10-like isoform X1</fullName>
    </submittedName>
</protein>
<dbReference type="Pfam" id="PF00786">
    <property type="entry name" value="PBD"/>
    <property type="match status" value="1"/>
</dbReference>
<dbReference type="PANTHER" id="PTHR46325:SF20">
    <property type="entry name" value="CRIB DOMAIN-CONTAINING PROTEIN RIC10"/>
    <property type="match status" value="1"/>
</dbReference>
<dbReference type="InterPro" id="IPR000095">
    <property type="entry name" value="CRIB_dom"/>
</dbReference>
<name>A0ABM3H5X3_9MYRT</name>
<dbReference type="PROSITE" id="PS50108">
    <property type="entry name" value="CRIB"/>
    <property type="match status" value="1"/>
</dbReference>
<keyword evidence="3" id="KW-1185">Reference proteome</keyword>
<evidence type="ECO:0000259" key="2">
    <source>
        <dbReference type="PROSITE" id="PS50108"/>
    </source>
</evidence>
<feature type="compositionally biased region" description="Basic residues" evidence="1">
    <location>
        <begin position="158"/>
        <end position="168"/>
    </location>
</feature>
<dbReference type="CDD" id="cd00132">
    <property type="entry name" value="CRIB"/>
    <property type="match status" value="1"/>
</dbReference>
<dbReference type="SMART" id="SM00285">
    <property type="entry name" value="PBD"/>
    <property type="match status" value="1"/>
</dbReference>
<reference evidence="4" key="1">
    <citation type="submission" date="2025-08" db="UniProtKB">
        <authorList>
            <consortium name="RefSeq"/>
        </authorList>
    </citation>
    <scope>IDENTIFICATION</scope>
    <source>
        <tissue evidence="4">Leaf</tissue>
    </source>
</reference>
<feature type="compositionally biased region" description="Polar residues" evidence="1">
    <location>
        <begin position="131"/>
        <end position="140"/>
    </location>
</feature>
<dbReference type="Proteomes" id="UP000827889">
    <property type="component" value="Chromosome 3"/>
</dbReference>
<feature type="domain" description="CRIB" evidence="2">
    <location>
        <begin position="73"/>
        <end position="86"/>
    </location>
</feature>
<evidence type="ECO:0000313" key="4">
    <source>
        <dbReference type="RefSeq" id="XP_048131994.1"/>
    </source>
</evidence>